<evidence type="ECO:0000256" key="1">
    <source>
        <dbReference type="SAM" id="Phobius"/>
    </source>
</evidence>
<feature type="transmembrane region" description="Helical" evidence="1">
    <location>
        <begin position="12"/>
        <end position="33"/>
    </location>
</feature>
<proteinExistence type="predicted"/>
<keyword evidence="1" id="KW-0812">Transmembrane</keyword>
<keyword evidence="3" id="KW-1185">Reference proteome</keyword>
<dbReference type="EMBL" id="KQ459193">
    <property type="protein sequence ID" value="KPJ03029.1"/>
    <property type="molecule type" value="Genomic_DNA"/>
</dbReference>
<dbReference type="Proteomes" id="UP000053268">
    <property type="component" value="Unassembled WGS sequence"/>
</dbReference>
<name>A0A194QC79_PAPXU</name>
<accession>A0A194QC79</accession>
<gene>
    <name evidence="2" type="ORF">RR46_06187</name>
</gene>
<sequence length="198" mass="23445">MHVIRGTIKAQVLLGIIFLFILSFVVINCQYLSDPAFKPDIRFDDHNDRFDLKPLLRFQKNYFKYPAHRRNFRKTIINNNDRRSGWTILKSKHPDKDTEVVIKKIKNKVKHELENIAKHIGNWRRSNENDRIGNNDNLKQEVITYPIKKSLNDIFINLDNGRRKAKRDGIGYENEAIFNYAFPVHMVLRGYMTMPAVF</sequence>
<keyword evidence="1" id="KW-0472">Membrane</keyword>
<organism evidence="2 3">
    <name type="scientific">Papilio xuthus</name>
    <name type="common">Asian swallowtail butterfly</name>
    <dbReference type="NCBI Taxonomy" id="66420"/>
    <lineage>
        <taxon>Eukaryota</taxon>
        <taxon>Metazoa</taxon>
        <taxon>Ecdysozoa</taxon>
        <taxon>Arthropoda</taxon>
        <taxon>Hexapoda</taxon>
        <taxon>Insecta</taxon>
        <taxon>Pterygota</taxon>
        <taxon>Neoptera</taxon>
        <taxon>Endopterygota</taxon>
        <taxon>Lepidoptera</taxon>
        <taxon>Glossata</taxon>
        <taxon>Ditrysia</taxon>
        <taxon>Papilionoidea</taxon>
        <taxon>Papilionidae</taxon>
        <taxon>Papilioninae</taxon>
        <taxon>Papilio</taxon>
    </lineage>
</organism>
<keyword evidence="1" id="KW-1133">Transmembrane helix</keyword>
<evidence type="ECO:0000313" key="3">
    <source>
        <dbReference type="Proteomes" id="UP000053268"/>
    </source>
</evidence>
<reference evidence="2 3" key="1">
    <citation type="journal article" date="2015" name="Nat. Commun.">
        <title>Outbred genome sequencing and CRISPR/Cas9 gene editing in butterflies.</title>
        <authorList>
            <person name="Li X."/>
            <person name="Fan D."/>
            <person name="Zhang W."/>
            <person name="Liu G."/>
            <person name="Zhang L."/>
            <person name="Zhao L."/>
            <person name="Fang X."/>
            <person name="Chen L."/>
            <person name="Dong Y."/>
            <person name="Chen Y."/>
            <person name="Ding Y."/>
            <person name="Zhao R."/>
            <person name="Feng M."/>
            <person name="Zhu Y."/>
            <person name="Feng Y."/>
            <person name="Jiang X."/>
            <person name="Zhu D."/>
            <person name="Xiang H."/>
            <person name="Feng X."/>
            <person name="Li S."/>
            <person name="Wang J."/>
            <person name="Zhang G."/>
            <person name="Kronforst M.R."/>
            <person name="Wang W."/>
        </authorList>
    </citation>
    <scope>NUCLEOTIDE SEQUENCE [LARGE SCALE GENOMIC DNA]</scope>
    <source>
        <strain evidence="2">Ya'a_city_454_Px</strain>
        <tissue evidence="2">Whole body</tissue>
    </source>
</reference>
<dbReference type="AlphaFoldDB" id="A0A194QC79"/>
<protein>
    <submittedName>
        <fullName evidence="2">Uncharacterized protein</fullName>
    </submittedName>
</protein>
<evidence type="ECO:0000313" key="2">
    <source>
        <dbReference type="EMBL" id="KPJ03029.1"/>
    </source>
</evidence>